<dbReference type="EMBL" id="AP027731">
    <property type="protein sequence ID" value="BDZ45612.1"/>
    <property type="molecule type" value="Genomic_DNA"/>
</dbReference>
<feature type="transmembrane region" description="Helical" evidence="2">
    <location>
        <begin position="37"/>
        <end position="57"/>
    </location>
</feature>
<dbReference type="RefSeq" id="WP_286278876.1">
    <property type="nucleotide sequence ID" value="NZ_AP027731.1"/>
</dbReference>
<feature type="compositionally biased region" description="Low complexity" evidence="1">
    <location>
        <begin position="140"/>
        <end position="155"/>
    </location>
</feature>
<accession>A0ABM8GBK7</accession>
<evidence type="ECO:0008006" key="5">
    <source>
        <dbReference type="Google" id="ProtNLM"/>
    </source>
</evidence>
<feature type="transmembrane region" description="Helical" evidence="2">
    <location>
        <begin position="63"/>
        <end position="81"/>
    </location>
</feature>
<reference evidence="4" key="1">
    <citation type="journal article" date="2019" name="Int. J. Syst. Evol. Microbiol.">
        <title>The Global Catalogue of Microorganisms (GCM) 10K type strain sequencing project: providing services to taxonomists for standard genome sequencing and annotation.</title>
        <authorList>
            <consortium name="The Broad Institute Genomics Platform"/>
            <consortium name="The Broad Institute Genome Sequencing Center for Infectious Disease"/>
            <person name="Wu L."/>
            <person name="Ma J."/>
        </authorList>
    </citation>
    <scope>NUCLEOTIDE SEQUENCE [LARGE SCALE GENOMIC DNA]</scope>
    <source>
        <strain evidence="4">NBRC 108725</strain>
    </source>
</reference>
<keyword evidence="4" id="KW-1185">Reference proteome</keyword>
<evidence type="ECO:0000313" key="3">
    <source>
        <dbReference type="EMBL" id="BDZ45612.1"/>
    </source>
</evidence>
<protein>
    <recommendedName>
        <fullName evidence="5">SMODS and SLOG-associating 2TM effector domain-containing protein</fullName>
    </recommendedName>
</protein>
<keyword evidence="2" id="KW-1133">Transmembrane helix</keyword>
<evidence type="ECO:0000256" key="1">
    <source>
        <dbReference type="SAM" id="MobiDB-lite"/>
    </source>
</evidence>
<sequence length="155" mass="16666">MPDDTDPPPVRAQLLATEHWSLLASRSTTQSEVLTRINMFLTLVSAGLVSLALVGQATRFSEMFGLFSIVVLAFICLVGVLTEIRVLNVGMEDLMYVLAMNRLRAAYVALDPGIEPYLLASAHDDRRGASSPTTSSALGAPSARWPAAAWSSSSR</sequence>
<name>A0ABM8GBK7_9MICO</name>
<evidence type="ECO:0000313" key="4">
    <source>
        <dbReference type="Proteomes" id="UP001321498"/>
    </source>
</evidence>
<keyword evidence="2" id="KW-0812">Transmembrane</keyword>
<gene>
    <name evidence="3" type="ORF">GCM10025866_15210</name>
</gene>
<organism evidence="3 4">
    <name type="scientific">Naasia aerilata</name>
    <dbReference type="NCBI Taxonomy" id="1162966"/>
    <lineage>
        <taxon>Bacteria</taxon>
        <taxon>Bacillati</taxon>
        <taxon>Actinomycetota</taxon>
        <taxon>Actinomycetes</taxon>
        <taxon>Micrococcales</taxon>
        <taxon>Microbacteriaceae</taxon>
        <taxon>Naasia</taxon>
    </lineage>
</organism>
<evidence type="ECO:0000256" key="2">
    <source>
        <dbReference type="SAM" id="Phobius"/>
    </source>
</evidence>
<keyword evidence="2" id="KW-0472">Membrane</keyword>
<feature type="region of interest" description="Disordered" evidence="1">
    <location>
        <begin position="124"/>
        <end position="155"/>
    </location>
</feature>
<proteinExistence type="predicted"/>
<dbReference type="Proteomes" id="UP001321498">
    <property type="component" value="Chromosome"/>
</dbReference>